<feature type="region of interest" description="Disordered" evidence="1">
    <location>
        <begin position="1"/>
        <end position="39"/>
    </location>
</feature>
<accession>A0A7S3B2Z9</accession>
<proteinExistence type="predicted"/>
<feature type="region of interest" description="Disordered" evidence="1">
    <location>
        <begin position="53"/>
        <end position="94"/>
    </location>
</feature>
<organism evidence="2">
    <name type="scientific">Haptolina ericina</name>
    <dbReference type="NCBI Taxonomy" id="156174"/>
    <lineage>
        <taxon>Eukaryota</taxon>
        <taxon>Haptista</taxon>
        <taxon>Haptophyta</taxon>
        <taxon>Prymnesiophyceae</taxon>
        <taxon>Prymnesiales</taxon>
        <taxon>Prymnesiaceae</taxon>
        <taxon>Haptolina</taxon>
    </lineage>
</organism>
<reference evidence="2" key="1">
    <citation type="submission" date="2021-01" db="EMBL/GenBank/DDBJ databases">
        <authorList>
            <person name="Corre E."/>
            <person name="Pelletier E."/>
            <person name="Niang G."/>
            <person name="Scheremetjew M."/>
            <person name="Finn R."/>
            <person name="Kale V."/>
            <person name="Holt S."/>
            <person name="Cochrane G."/>
            <person name="Meng A."/>
            <person name="Brown T."/>
            <person name="Cohen L."/>
        </authorList>
    </citation>
    <scope>NUCLEOTIDE SEQUENCE</scope>
    <source>
        <strain evidence="2">CCMP281</strain>
    </source>
</reference>
<gene>
    <name evidence="2" type="ORF">HERI1096_LOCUS22548</name>
</gene>
<feature type="compositionally biased region" description="Basic residues" evidence="1">
    <location>
        <begin position="62"/>
        <end position="94"/>
    </location>
</feature>
<protein>
    <submittedName>
        <fullName evidence="2">Uncharacterized protein</fullName>
    </submittedName>
</protein>
<dbReference type="AlphaFoldDB" id="A0A7S3B2Z9"/>
<sequence>MTKKKVKSSSSKRTSRPAVRSAGVTKPARLKEASDLTNDPLGQIIIDAAAEVTPYSEGPTKSRTKHSKVKRSISRKKQKVKTKAAARKQRRKGM</sequence>
<evidence type="ECO:0000256" key="1">
    <source>
        <dbReference type="SAM" id="MobiDB-lite"/>
    </source>
</evidence>
<evidence type="ECO:0000313" key="2">
    <source>
        <dbReference type="EMBL" id="CAE0121847.1"/>
    </source>
</evidence>
<name>A0A7S3B2Z9_9EUKA</name>
<dbReference type="EMBL" id="HBHX01040632">
    <property type="protein sequence ID" value="CAE0121847.1"/>
    <property type="molecule type" value="Transcribed_RNA"/>
</dbReference>